<gene>
    <name evidence="1" type="ORF">FAZ15_22185</name>
</gene>
<proteinExistence type="predicted"/>
<comment type="caution">
    <text evidence="1">The sequence shown here is derived from an EMBL/GenBank/DDBJ whole genome shotgun (WGS) entry which is preliminary data.</text>
</comment>
<name>A0A4U0N7R9_9SPHI</name>
<evidence type="ECO:0000313" key="1">
    <source>
        <dbReference type="EMBL" id="TJZ49869.1"/>
    </source>
</evidence>
<dbReference type="EMBL" id="SUME01000017">
    <property type="protein sequence ID" value="TJZ49869.1"/>
    <property type="molecule type" value="Genomic_DNA"/>
</dbReference>
<reference evidence="1 2" key="1">
    <citation type="submission" date="2019-04" db="EMBL/GenBank/DDBJ databases">
        <title>Sphingobacterium olei sp. nov., isolated from oil-contaminated soil.</title>
        <authorList>
            <person name="Liu B."/>
        </authorList>
    </citation>
    <scope>NUCLEOTIDE SEQUENCE [LARGE SCALE GENOMIC DNA]</scope>
    <source>
        <strain evidence="1 2">HAL-9</strain>
    </source>
</reference>
<keyword evidence="2" id="KW-1185">Reference proteome</keyword>
<organism evidence="1 2">
    <name type="scientific">Sphingobacterium olei</name>
    <dbReference type="NCBI Taxonomy" id="2571155"/>
    <lineage>
        <taxon>Bacteria</taxon>
        <taxon>Pseudomonadati</taxon>
        <taxon>Bacteroidota</taxon>
        <taxon>Sphingobacteriia</taxon>
        <taxon>Sphingobacteriales</taxon>
        <taxon>Sphingobacteriaceae</taxon>
        <taxon>Sphingobacterium</taxon>
    </lineage>
</organism>
<accession>A0A4U0N7R9</accession>
<dbReference type="OrthoDB" id="7026240at2"/>
<dbReference type="Proteomes" id="UP000306808">
    <property type="component" value="Unassembled WGS sequence"/>
</dbReference>
<evidence type="ECO:0000313" key="2">
    <source>
        <dbReference type="Proteomes" id="UP000306808"/>
    </source>
</evidence>
<sequence length="121" mass="14357">MSLTDFFRINLPYGMKKNSSGEWFAFNREYVPLGWNSTRNSESIYQEKPYSEHPIHTKFKGLTDKAILNIITDVDAIKRKEDGEIESIFFYNDRTNPQSHPEFWNEYFEKIKAFSKFEIVG</sequence>
<protein>
    <submittedName>
        <fullName evidence="1">Uncharacterized protein</fullName>
    </submittedName>
</protein>
<dbReference type="AlphaFoldDB" id="A0A4U0N7R9"/>